<reference evidence="20" key="1">
    <citation type="submission" date="2008-12" db="EMBL/GenBank/DDBJ databases">
        <title>Molecular genetic diversity of Begomoviruses infecting okra in India.</title>
        <authorList>
            <person name="Venkataravanappa V."/>
            <person name="Lakshminarayanareddy C."/>
            <person name="Devaraju"/>
            <person name="Swarnalatha P."/>
            <person name="Jalali S."/>
            <person name="Krishnareddy M."/>
        </authorList>
    </citation>
    <scope>NUCLEOTIDE SEQUENCE [LARGE SCALE GENOMIC DNA]</scope>
</reference>
<evidence type="ECO:0000256" key="17">
    <source>
        <dbReference type="RuleBase" id="RU363028"/>
    </source>
</evidence>
<evidence type="ECO:0000256" key="9">
    <source>
        <dbReference type="ARBA" id="ARBA00022632"/>
    </source>
</evidence>
<dbReference type="KEGG" id="vg:7409769"/>
<evidence type="ECO:0000256" key="10">
    <source>
        <dbReference type="ARBA" id="ARBA00022723"/>
    </source>
</evidence>
<dbReference type="GeneID" id="7409769"/>
<evidence type="ECO:0000256" key="4">
    <source>
        <dbReference type="ARBA" id="ARBA00014388"/>
    </source>
</evidence>
<evidence type="ECO:0000256" key="15">
    <source>
        <dbReference type="ARBA" id="ARBA00023200"/>
    </source>
</evidence>
<accession>B9VQ04</accession>
<keyword evidence="9" id="KW-1090">Inhibition of host innate immune response by virus</keyword>
<keyword evidence="15 17" id="KW-1035">Host cytoplasm</keyword>
<dbReference type="GO" id="GO:0008270">
    <property type="term" value="F:zinc ion binding"/>
    <property type="evidence" value="ECO:0007669"/>
    <property type="project" value="UniProtKB-KW"/>
</dbReference>
<name>B9VQ04_9GEMI</name>
<evidence type="ECO:0000256" key="2">
    <source>
        <dbReference type="ARBA" id="ARBA00004192"/>
    </source>
</evidence>
<evidence type="ECO:0000256" key="1">
    <source>
        <dbReference type="ARBA" id="ARBA00004147"/>
    </source>
</evidence>
<sequence length="150" mass="17119">MRPSSPLKAHYTQVPIKVQHREAKKGIRRRRVDLPCGCSYFISIACHDHGFTHRGTHHCSSSREWRVYLGDSKSPVFQDNRTPQQAILNEGRHHHRSDTVQSQPEESVGDAQMFPSLPNLDDLTPSDWSFLKGISNPSSQVFKQSRCNLN</sequence>
<evidence type="ECO:0000256" key="8">
    <source>
        <dbReference type="ARBA" id="ARBA00022581"/>
    </source>
</evidence>
<keyword evidence="6" id="KW-0597">Phosphoprotein</keyword>
<dbReference type="Pfam" id="PF01440">
    <property type="entry name" value="Gemini_AL2"/>
    <property type="match status" value="1"/>
</dbReference>
<evidence type="ECO:0000313" key="19">
    <source>
        <dbReference type="EMBL" id="ACM45548.1"/>
    </source>
</evidence>
<keyword evidence="12 17" id="KW-0862">Zinc</keyword>
<evidence type="ECO:0000256" key="13">
    <source>
        <dbReference type="ARBA" id="ARBA00023125"/>
    </source>
</evidence>
<comment type="subunit">
    <text evidence="17">Monomer. Homodimer. Homooligomer. Self-interaction correlates with nuclear localization and efficient activation of transcription.</text>
</comment>
<evidence type="ECO:0000256" key="14">
    <source>
        <dbReference type="ARBA" id="ARBA00023159"/>
    </source>
</evidence>
<keyword evidence="7 17" id="KW-1048">Host nucleus</keyword>
<dbReference type="GO" id="GO:0042025">
    <property type="term" value="C:host cell nucleus"/>
    <property type="evidence" value="ECO:0007669"/>
    <property type="project" value="UniProtKB-SubCell"/>
</dbReference>
<keyword evidence="13 17" id="KW-0238">DNA-binding</keyword>
<evidence type="ECO:0000256" key="7">
    <source>
        <dbReference type="ARBA" id="ARBA00022562"/>
    </source>
</evidence>
<keyword evidence="10 17" id="KW-0479">Metal-binding</keyword>
<comment type="domain">
    <text evidence="17">The zinc finger and the transactivation region are involved in PTGS suppression.</text>
</comment>
<dbReference type="GO" id="GO:0003677">
    <property type="term" value="F:DNA binding"/>
    <property type="evidence" value="ECO:0007669"/>
    <property type="project" value="UniProtKB-KW"/>
</dbReference>
<organism evidence="19 20">
    <name type="scientific">Bhendi yellow vein Bhubhaneswar virus</name>
    <dbReference type="NCBI Taxonomy" id="591160"/>
    <lineage>
        <taxon>Viruses</taxon>
        <taxon>Monodnaviria</taxon>
        <taxon>Shotokuvirae</taxon>
        <taxon>Cressdnaviricota</taxon>
        <taxon>Repensiviricetes</taxon>
        <taxon>Geplafuvirales</taxon>
        <taxon>Geminiviridae</taxon>
        <taxon>Begomovirus</taxon>
        <taxon>Begomovirus abelmoschusbhubhaneswarense</taxon>
    </lineage>
</organism>
<comment type="subcellular location">
    <subcellularLocation>
        <location evidence="2 17">Host cytoplasm</location>
    </subcellularLocation>
    <subcellularLocation>
        <location evidence="1 17">Host nucleus</location>
    </subcellularLocation>
</comment>
<dbReference type="Proteomes" id="UP000204075">
    <property type="component" value="Segment DNA A"/>
</dbReference>
<evidence type="ECO:0000256" key="18">
    <source>
        <dbReference type="SAM" id="MobiDB-lite"/>
    </source>
</evidence>
<keyword evidence="16" id="KW-0899">Viral immunoevasion</keyword>
<evidence type="ECO:0000313" key="20">
    <source>
        <dbReference type="Proteomes" id="UP000204075"/>
    </source>
</evidence>
<dbReference type="OrthoDB" id="11041at10239"/>
<dbReference type="InterPro" id="IPR000942">
    <property type="entry name" value="Gemini_AL2"/>
</dbReference>
<keyword evidence="8 17" id="KW-0945">Host-virus interaction</keyword>
<dbReference type="GO" id="GO:0005198">
    <property type="term" value="F:structural molecule activity"/>
    <property type="evidence" value="ECO:0007669"/>
    <property type="project" value="InterPro"/>
</dbReference>
<dbReference type="PRINTS" id="PR00230">
    <property type="entry name" value="GEMCOATAL2"/>
</dbReference>
<dbReference type="GO" id="GO:0052170">
    <property type="term" value="P:symbiont-mediated suppression of host innate immune response"/>
    <property type="evidence" value="ECO:0007669"/>
    <property type="project" value="UniProtKB-KW"/>
</dbReference>
<feature type="region of interest" description="Disordered" evidence="18">
    <location>
        <begin position="88"/>
        <end position="116"/>
    </location>
</feature>
<dbReference type="GO" id="GO:0030430">
    <property type="term" value="C:host cell cytoplasm"/>
    <property type="evidence" value="ECO:0007669"/>
    <property type="project" value="UniProtKB-SubCell"/>
</dbReference>
<comment type="function">
    <text evidence="17">Strong activator of the late viral genes promoters. Acts as a suppressor of RNA-mediated gene silencing, also known as post-transcriptional gene silencing (PTGS), a mechanism of plant viral defense that limits the accumulation of viral RNAs. Also suppresses the host basal defense by interacting with and inhibiting SNF1 kinase, a key regulator of cell metabolism implicated in innate antiviral defense. Determines pathogenicity.</text>
</comment>
<keyword evidence="20" id="KW-1185">Reference proteome</keyword>
<evidence type="ECO:0000256" key="11">
    <source>
        <dbReference type="ARBA" id="ARBA00022771"/>
    </source>
</evidence>
<protein>
    <recommendedName>
        <fullName evidence="4 17">Transcriptional activator protein</fullName>
        <shortName evidence="17">TrAP</shortName>
    </recommendedName>
</protein>
<keyword evidence="11 17" id="KW-0863">Zinc-finger</keyword>
<evidence type="ECO:0000256" key="5">
    <source>
        <dbReference type="ARBA" id="ARBA00022463"/>
    </source>
</evidence>
<evidence type="ECO:0000256" key="3">
    <source>
        <dbReference type="ARBA" id="ARBA00007672"/>
    </source>
</evidence>
<evidence type="ECO:0000256" key="16">
    <source>
        <dbReference type="ARBA" id="ARBA00023280"/>
    </source>
</evidence>
<dbReference type="RefSeq" id="YP_002576170.1">
    <property type="nucleotide sequence ID" value="NC_012041.1"/>
</dbReference>
<keyword evidence="14 17" id="KW-0010">Activator</keyword>
<dbReference type="GO" id="GO:0019028">
    <property type="term" value="C:viral capsid"/>
    <property type="evidence" value="ECO:0007669"/>
    <property type="project" value="InterPro"/>
</dbReference>
<evidence type="ECO:0000256" key="6">
    <source>
        <dbReference type="ARBA" id="ARBA00022553"/>
    </source>
</evidence>
<evidence type="ECO:0000256" key="12">
    <source>
        <dbReference type="ARBA" id="ARBA00022833"/>
    </source>
</evidence>
<comment type="similarity">
    <text evidence="3 17">Belongs to the geminiviridae transcriptional activator protein family.</text>
</comment>
<gene>
    <name evidence="19" type="primary">AC2</name>
</gene>
<dbReference type="EMBL" id="FJ589571">
    <property type="protein sequence ID" value="ACM45548.1"/>
    <property type="molecule type" value="Genomic_DNA"/>
</dbReference>
<keyword evidence="5 17" id="KW-0941">Suppressor of RNA silencing</keyword>
<proteinExistence type="inferred from homology"/>